<comment type="caution">
    <text evidence="1">The sequence shown here is derived from an EMBL/GenBank/DDBJ whole genome shotgun (WGS) entry which is preliminary data.</text>
</comment>
<reference evidence="2" key="1">
    <citation type="journal article" date="2019" name="Int. J. Syst. Evol. Microbiol.">
        <title>The Global Catalogue of Microorganisms (GCM) 10K type strain sequencing project: providing services to taxonomists for standard genome sequencing and annotation.</title>
        <authorList>
            <consortium name="The Broad Institute Genomics Platform"/>
            <consortium name="The Broad Institute Genome Sequencing Center for Infectious Disease"/>
            <person name="Wu L."/>
            <person name="Ma J."/>
        </authorList>
    </citation>
    <scope>NUCLEOTIDE SEQUENCE [LARGE SCALE GENOMIC DNA]</scope>
    <source>
        <strain evidence="2">JCM 19635</strain>
    </source>
</reference>
<dbReference type="RefSeq" id="WP_380204395.1">
    <property type="nucleotide sequence ID" value="NZ_JBHTEK010000001.1"/>
</dbReference>
<protein>
    <submittedName>
        <fullName evidence="1">Uncharacterized protein</fullName>
    </submittedName>
</protein>
<evidence type="ECO:0000313" key="2">
    <source>
        <dbReference type="Proteomes" id="UP001596513"/>
    </source>
</evidence>
<dbReference type="EMBL" id="JBHTEK010000001">
    <property type="protein sequence ID" value="MFC7668859.1"/>
    <property type="molecule type" value="Genomic_DNA"/>
</dbReference>
<accession>A0ABW2U708</accession>
<evidence type="ECO:0000313" key="1">
    <source>
        <dbReference type="EMBL" id="MFC7668859.1"/>
    </source>
</evidence>
<dbReference type="Proteomes" id="UP001596513">
    <property type="component" value="Unassembled WGS sequence"/>
</dbReference>
<name>A0ABW2U708_9BACT</name>
<gene>
    <name evidence="1" type="ORF">ACFQT0_16930</name>
</gene>
<sequence>MQTVAVAPDSAKALRHLWELLKLAQARHPTVAIAGAQHNWDKLLAQFPAVSSEQ</sequence>
<keyword evidence="2" id="KW-1185">Reference proteome</keyword>
<proteinExistence type="predicted"/>
<organism evidence="1 2">
    <name type="scientific">Hymenobacter humi</name>
    <dbReference type="NCBI Taxonomy" id="1411620"/>
    <lineage>
        <taxon>Bacteria</taxon>
        <taxon>Pseudomonadati</taxon>
        <taxon>Bacteroidota</taxon>
        <taxon>Cytophagia</taxon>
        <taxon>Cytophagales</taxon>
        <taxon>Hymenobacteraceae</taxon>
        <taxon>Hymenobacter</taxon>
    </lineage>
</organism>